<dbReference type="SUPFAM" id="SSF57845">
    <property type="entry name" value="B-box zinc-binding domain"/>
    <property type="match status" value="1"/>
</dbReference>
<dbReference type="GO" id="GO:0008270">
    <property type="term" value="F:zinc ion binding"/>
    <property type="evidence" value="ECO:0007669"/>
    <property type="project" value="UniProtKB-KW"/>
</dbReference>
<dbReference type="Gene3D" id="2.120.10.80">
    <property type="entry name" value="Kelch-type beta propeller"/>
    <property type="match status" value="1"/>
</dbReference>
<feature type="compositionally biased region" description="Pro residues" evidence="2">
    <location>
        <begin position="162"/>
        <end position="189"/>
    </location>
</feature>
<name>D3B2Z7_HETP5</name>
<feature type="domain" description="B box-type" evidence="3">
    <location>
        <begin position="4"/>
        <end position="42"/>
    </location>
</feature>
<evidence type="ECO:0000313" key="4">
    <source>
        <dbReference type="EMBL" id="EFA83695.1"/>
    </source>
</evidence>
<dbReference type="AlphaFoldDB" id="D3B2Z7"/>
<dbReference type="PROSITE" id="PS50119">
    <property type="entry name" value="ZF_BBOX"/>
    <property type="match status" value="1"/>
</dbReference>
<keyword evidence="1" id="KW-0863">Zinc-finger</keyword>
<dbReference type="InParanoid" id="D3B2Z7"/>
<feature type="region of interest" description="Disordered" evidence="2">
    <location>
        <begin position="143"/>
        <end position="189"/>
    </location>
</feature>
<evidence type="ECO:0000256" key="2">
    <source>
        <dbReference type="SAM" id="MobiDB-lite"/>
    </source>
</evidence>
<evidence type="ECO:0000313" key="5">
    <source>
        <dbReference type="Proteomes" id="UP000001396"/>
    </source>
</evidence>
<proteinExistence type="predicted"/>
<dbReference type="SUPFAM" id="SSF117281">
    <property type="entry name" value="Kelch motif"/>
    <property type="match status" value="1"/>
</dbReference>
<protein>
    <recommendedName>
        <fullName evidence="3">B box-type domain-containing protein</fullName>
    </recommendedName>
</protein>
<dbReference type="InterPro" id="IPR015915">
    <property type="entry name" value="Kelch-typ_b-propeller"/>
</dbReference>
<keyword evidence="1" id="KW-0862">Zinc</keyword>
<dbReference type="InterPro" id="IPR000315">
    <property type="entry name" value="Znf_B-box"/>
</dbReference>
<reference evidence="4 5" key="1">
    <citation type="journal article" date="2011" name="Genome Res.">
        <title>Phylogeny-wide analysis of social amoeba genomes highlights ancient origins for complex intercellular communication.</title>
        <authorList>
            <person name="Heidel A.J."/>
            <person name="Lawal H.M."/>
            <person name="Felder M."/>
            <person name="Schilde C."/>
            <person name="Helps N.R."/>
            <person name="Tunggal B."/>
            <person name="Rivero F."/>
            <person name="John U."/>
            <person name="Schleicher M."/>
            <person name="Eichinger L."/>
            <person name="Platzer M."/>
            <person name="Noegel A.A."/>
            <person name="Schaap P."/>
            <person name="Gloeckner G."/>
        </authorList>
    </citation>
    <scope>NUCLEOTIDE SEQUENCE [LARGE SCALE GENOMIC DNA]</scope>
    <source>
        <strain evidence="5">ATCC 26659 / Pp 5 / PN500</strain>
    </source>
</reference>
<dbReference type="RefSeq" id="XP_020435812.1">
    <property type="nucleotide sequence ID" value="XM_020573740.1"/>
</dbReference>
<feature type="compositionally biased region" description="Pro residues" evidence="2">
    <location>
        <begin position="143"/>
        <end position="152"/>
    </location>
</feature>
<dbReference type="EMBL" id="ADBJ01000010">
    <property type="protein sequence ID" value="EFA83695.1"/>
    <property type="molecule type" value="Genomic_DNA"/>
</dbReference>
<gene>
    <name evidence="4" type="ORF">PPL_02762</name>
</gene>
<evidence type="ECO:0000259" key="3">
    <source>
        <dbReference type="PROSITE" id="PS50119"/>
    </source>
</evidence>
<evidence type="ECO:0000256" key="1">
    <source>
        <dbReference type="PROSITE-ProRule" id="PRU00024"/>
    </source>
</evidence>
<dbReference type="Gene3D" id="3.30.160.60">
    <property type="entry name" value="Classic Zinc Finger"/>
    <property type="match status" value="1"/>
</dbReference>
<keyword evidence="5" id="KW-1185">Reference proteome</keyword>
<dbReference type="Proteomes" id="UP000001396">
    <property type="component" value="Unassembled WGS sequence"/>
</dbReference>
<sequence>MENNQETHCSTHNEVLEYYCFNCNKPVCSTCCMDHHGHTCEHFLNITEEFLKTCNMDKMMLEILRTLVQQFKFLQQSMTDPFGAMNNMMGSMNNMLGSMDQWLQGGMGMNMNMNMGGMGMGMPPMGMPGMGMPPMGMPPMGMPGGFPMPPSSNYPAQQPTPHSAPAPQPTPHSTPAPQPTPVPAVTPAPVPAPSANSKVYILSAAQGKEAHLFDVSNKDISFVQSFKVDYDFYCTNNSLCSVGEEVYCFGGRNNPKKYCVFNAKTKSFTIHDITAGCDGGYNLSVCYDGKDHIYILNGSFHIMNMTKVDRFNIRSKTFESFVQFYDYSQFHCLSLVHNNHFITLPRGESRAYYIDLNTKKVEIYNNSHLFLQSSVLGANDGAGNIYIQLNNTRLERFNVVTRELAGQVGKSPKTFTQARAMHHHRFSASEGYIYHIGEGRLYRYSIESAQWAEIGSDVQKVDRQFCGASLVSFNL</sequence>
<comment type="caution">
    <text evidence="4">The sequence shown here is derived from an EMBL/GenBank/DDBJ whole genome shotgun (WGS) entry which is preliminary data.</text>
</comment>
<dbReference type="GeneID" id="31358285"/>
<accession>D3B2Z7</accession>
<keyword evidence="1" id="KW-0479">Metal-binding</keyword>
<organism evidence="4 5">
    <name type="scientific">Heterostelium pallidum (strain ATCC 26659 / Pp 5 / PN500)</name>
    <name type="common">Cellular slime mold</name>
    <name type="synonym">Polysphondylium pallidum</name>
    <dbReference type="NCBI Taxonomy" id="670386"/>
    <lineage>
        <taxon>Eukaryota</taxon>
        <taxon>Amoebozoa</taxon>
        <taxon>Evosea</taxon>
        <taxon>Eumycetozoa</taxon>
        <taxon>Dictyostelia</taxon>
        <taxon>Acytosteliales</taxon>
        <taxon>Acytosteliaceae</taxon>
        <taxon>Heterostelium</taxon>
    </lineage>
</organism>